<evidence type="ECO:0000313" key="9">
    <source>
        <dbReference type="EMBL" id="MEB2582723.1"/>
    </source>
</evidence>
<accession>A0ABU5WWF8</accession>
<keyword evidence="5 8" id="KW-0862">Zinc</keyword>
<keyword evidence="6 8" id="KW-0456">Lyase</keyword>
<dbReference type="EC" id="4.2.1.1" evidence="3 8"/>
<comment type="similarity">
    <text evidence="2 8">Belongs to the beta-class carbonic anhydrase family.</text>
</comment>
<evidence type="ECO:0000256" key="8">
    <source>
        <dbReference type="RuleBase" id="RU003956"/>
    </source>
</evidence>
<dbReference type="InterPro" id="IPR015892">
    <property type="entry name" value="Carbonic_anhydrase_CS"/>
</dbReference>
<keyword evidence="10" id="KW-1185">Reference proteome</keyword>
<organism evidence="9 10">
    <name type="scientific">Burkholderia anthinoferrum</name>
    <dbReference type="NCBI Taxonomy" id="3090833"/>
    <lineage>
        <taxon>Bacteria</taxon>
        <taxon>Pseudomonadati</taxon>
        <taxon>Pseudomonadota</taxon>
        <taxon>Betaproteobacteria</taxon>
        <taxon>Burkholderiales</taxon>
        <taxon>Burkholderiaceae</taxon>
        <taxon>Burkholderia</taxon>
    </lineage>
</organism>
<dbReference type="Pfam" id="PF00484">
    <property type="entry name" value="Pro_CA"/>
    <property type="match status" value="1"/>
</dbReference>
<evidence type="ECO:0000256" key="6">
    <source>
        <dbReference type="ARBA" id="ARBA00023239"/>
    </source>
</evidence>
<dbReference type="SUPFAM" id="SSF53056">
    <property type="entry name" value="beta-carbonic anhydrase, cab"/>
    <property type="match status" value="1"/>
</dbReference>
<evidence type="ECO:0000313" key="10">
    <source>
        <dbReference type="Proteomes" id="UP001304467"/>
    </source>
</evidence>
<dbReference type="CDD" id="cd00883">
    <property type="entry name" value="beta_CA_cladeA"/>
    <property type="match status" value="1"/>
</dbReference>
<dbReference type="InterPro" id="IPR036874">
    <property type="entry name" value="Carbonic_anhydrase_sf"/>
</dbReference>
<evidence type="ECO:0000256" key="4">
    <source>
        <dbReference type="ARBA" id="ARBA00022723"/>
    </source>
</evidence>
<gene>
    <name evidence="9" type="ORF">SB593_27655</name>
</gene>
<reference evidence="9 10" key="1">
    <citation type="journal article" date="2023" name="Front. Microbiol.">
        <title>Genomic analyses of Burkholderia respiratory isolates indicates two evolutionarily distinct B. anthina clades.</title>
        <authorList>
            <person name="Pham A."/>
            <person name="Volmer J.G."/>
            <person name="Chambers D.C."/>
            <person name="Smith D.J."/>
            <person name="Reid D.W."/>
            <person name="Burr L."/>
            <person name="Wells T.J."/>
        </authorList>
    </citation>
    <scope>NUCLEOTIDE SEQUENCE [LARGE SCALE GENOMIC DNA]</scope>
    <source>
        <strain evidence="9 10">BCCIQ07A</strain>
    </source>
</reference>
<comment type="catalytic activity">
    <reaction evidence="7 8">
        <text>hydrogencarbonate + H(+) = CO2 + H2O</text>
        <dbReference type="Rhea" id="RHEA:10748"/>
        <dbReference type="ChEBI" id="CHEBI:15377"/>
        <dbReference type="ChEBI" id="CHEBI:15378"/>
        <dbReference type="ChEBI" id="CHEBI:16526"/>
        <dbReference type="ChEBI" id="CHEBI:17544"/>
        <dbReference type="EC" id="4.2.1.1"/>
    </reaction>
</comment>
<dbReference type="RefSeq" id="WP_089465011.1">
    <property type="nucleotide sequence ID" value="NZ_JAWRKY010000017.1"/>
</dbReference>
<dbReference type="Gene3D" id="3.40.1050.10">
    <property type="entry name" value="Carbonic anhydrase"/>
    <property type="match status" value="1"/>
</dbReference>
<sequence>MNRPKSMLVANIAWARETREHTPGFFDALARGQNPRVLWIGCADSRVPAETITHCAPGELFVHRNIANLFHPDDDNSASVLEYAVRVLKVDHVIVCGHYGCGGVRASLLPPPADLPHVARRIAPLCALARRHRDTLDGLDDMAAADRLAELNVLEQVRLLRASPIVRGRERPPLVHGWIFSLADGHLKELDSGYAPSPAEAEAEAEAEPAATAVALG</sequence>
<proteinExistence type="inferred from homology"/>
<dbReference type="SMART" id="SM00947">
    <property type="entry name" value="Pro_CA"/>
    <property type="match status" value="1"/>
</dbReference>
<evidence type="ECO:0000256" key="1">
    <source>
        <dbReference type="ARBA" id="ARBA00001947"/>
    </source>
</evidence>
<comment type="cofactor">
    <cofactor evidence="1">
        <name>Zn(2+)</name>
        <dbReference type="ChEBI" id="CHEBI:29105"/>
    </cofactor>
</comment>
<dbReference type="Proteomes" id="UP001304467">
    <property type="component" value="Unassembled WGS sequence"/>
</dbReference>
<evidence type="ECO:0000256" key="2">
    <source>
        <dbReference type="ARBA" id="ARBA00006217"/>
    </source>
</evidence>
<name>A0ABU5WWF8_9BURK</name>
<dbReference type="PROSITE" id="PS00704">
    <property type="entry name" value="PROK_CO2_ANHYDRASE_1"/>
    <property type="match status" value="1"/>
</dbReference>
<comment type="function">
    <text evidence="8">Reversible hydration of carbon dioxide.</text>
</comment>
<dbReference type="EMBL" id="JAWRLE010000057">
    <property type="protein sequence ID" value="MEB2582723.1"/>
    <property type="molecule type" value="Genomic_DNA"/>
</dbReference>
<dbReference type="PANTHER" id="PTHR11002:SF76">
    <property type="entry name" value="CARBONIC ANHYDRASE"/>
    <property type="match status" value="1"/>
</dbReference>
<evidence type="ECO:0000256" key="3">
    <source>
        <dbReference type="ARBA" id="ARBA00012925"/>
    </source>
</evidence>
<evidence type="ECO:0000256" key="7">
    <source>
        <dbReference type="ARBA" id="ARBA00048348"/>
    </source>
</evidence>
<dbReference type="InterPro" id="IPR001765">
    <property type="entry name" value="Carbonic_anhydrase"/>
</dbReference>
<protein>
    <recommendedName>
        <fullName evidence="3 8">Carbonic anhydrase</fullName>
        <ecNumber evidence="3 8">4.2.1.1</ecNumber>
    </recommendedName>
    <alternativeName>
        <fullName evidence="8">Carbonate dehydratase</fullName>
    </alternativeName>
</protein>
<keyword evidence="4" id="KW-0479">Metal-binding</keyword>
<dbReference type="PROSITE" id="PS00705">
    <property type="entry name" value="PROK_CO2_ANHYDRASE_2"/>
    <property type="match status" value="1"/>
</dbReference>
<comment type="caution">
    <text evidence="9">The sequence shown here is derived from an EMBL/GenBank/DDBJ whole genome shotgun (WGS) entry which is preliminary data.</text>
</comment>
<evidence type="ECO:0000256" key="5">
    <source>
        <dbReference type="ARBA" id="ARBA00022833"/>
    </source>
</evidence>
<dbReference type="PANTHER" id="PTHR11002">
    <property type="entry name" value="CARBONIC ANHYDRASE"/>
    <property type="match status" value="1"/>
</dbReference>